<feature type="signal peptide" evidence="2">
    <location>
        <begin position="1"/>
        <end position="18"/>
    </location>
</feature>
<protein>
    <submittedName>
        <fullName evidence="3">Putative pheromone receptor</fullName>
    </submittedName>
</protein>
<dbReference type="AGR" id="MGI:1316729"/>
<accession>O35203</accession>
<evidence type="ECO:0000313" key="4">
    <source>
        <dbReference type="MGI" id="MGI:1316729"/>
    </source>
</evidence>
<reference evidence="3" key="1">
    <citation type="journal article" date="1997" name="Cell">
        <title>A multigene family encoding a diverse array of putative pheromone receptors in mammals.</title>
        <authorList>
            <person name="Matsunami H."/>
            <person name="Buck L.B."/>
        </authorList>
    </citation>
    <scope>NUCLEOTIDE SEQUENCE</scope>
    <source>
        <strain evidence="3">C57BL6/J</strain>
    </source>
</reference>
<sequence>MFIFMGVFFLLNITLLMANFINPRCFWRINLDEITDEYLGLSCTFILAAVQTPTEKDYFNKTLNVLKTTKNHKYALALVFAMDEINRNPDLLPNMSLIIRYTLGLCDGKTVTPTPYLFHKKKTKPYP</sequence>
<dbReference type="SUPFAM" id="SSF53822">
    <property type="entry name" value="Periplasmic binding protein-like I"/>
    <property type="match status" value="1"/>
</dbReference>
<keyword evidence="1 2" id="KW-0732">Signal</keyword>
<dbReference type="MGI" id="MGI:1316729">
    <property type="gene designation" value="Vmn2r30"/>
</dbReference>
<keyword evidence="3" id="KW-0675">Receptor</keyword>
<gene>
    <name evidence="4" type="primary">Vmn2r30</name>
    <name evidence="4" type="synonym">V2r15</name>
    <name evidence="4" type="synonym">Vmn2r-ps44</name>
    <name evidence="3" type="synonym">VR15</name>
</gene>
<evidence type="ECO:0000256" key="2">
    <source>
        <dbReference type="SAM" id="SignalP"/>
    </source>
</evidence>
<evidence type="ECO:0000313" key="3">
    <source>
        <dbReference type="EMBL" id="AAC53415.1"/>
    </source>
</evidence>
<name>O35203_MOUSE</name>
<dbReference type="InterPro" id="IPR028082">
    <property type="entry name" value="Peripla_BP_I"/>
</dbReference>
<evidence type="ECO:0000256" key="1">
    <source>
        <dbReference type="ARBA" id="ARBA00022729"/>
    </source>
</evidence>
<dbReference type="EMBL" id="AF011425">
    <property type="protein sequence ID" value="AAC53415.1"/>
    <property type="molecule type" value="mRNA"/>
</dbReference>
<proteinExistence type="evidence at transcript level"/>
<feature type="chain" id="PRO_5004158206" evidence="2">
    <location>
        <begin position="19"/>
        <end position="127"/>
    </location>
</feature>
<dbReference type="Gene3D" id="3.40.50.2300">
    <property type="match status" value="1"/>
</dbReference>
<organism evidence="3">
    <name type="scientific">Mus musculus</name>
    <name type="common">Mouse</name>
    <dbReference type="NCBI Taxonomy" id="10090"/>
    <lineage>
        <taxon>Eukaryota</taxon>
        <taxon>Metazoa</taxon>
        <taxon>Chordata</taxon>
        <taxon>Craniata</taxon>
        <taxon>Vertebrata</taxon>
        <taxon>Euteleostomi</taxon>
        <taxon>Mammalia</taxon>
        <taxon>Eutheria</taxon>
        <taxon>Euarchontoglires</taxon>
        <taxon>Glires</taxon>
        <taxon>Rodentia</taxon>
        <taxon>Myomorpha</taxon>
        <taxon>Muroidea</taxon>
        <taxon>Muridae</taxon>
        <taxon>Murinae</taxon>
        <taxon>Mus</taxon>
        <taxon>Mus</taxon>
    </lineage>
</organism>
<dbReference type="AlphaFoldDB" id="O35203"/>